<dbReference type="PRINTS" id="PR00326">
    <property type="entry name" value="GTP1OBG"/>
</dbReference>
<dbReference type="InterPro" id="IPR025121">
    <property type="entry name" value="GTPase_HflX_N"/>
</dbReference>
<name>A0A174C1G4_9FIRM</name>
<evidence type="ECO:0000256" key="7">
    <source>
        <dbReference type="PIRSR" id="PIRSR006809-1"/>
    </source>
</evidence>
<dbReference type="GO" id="GO:0003924">
    <property type="term" value="F:GTPase activity"/>
    <property type="evidence" value="ECO:0007669"/>
    <property type="project" value="UniProtKB-UniRule"/>
</dbReference>
<comment type="function">
    <text evidence="6">GTPase that associates with the 50S ribosomal subunit and may have a role during protein synthesis or ribosome biogenesis.</text>
</comment>
<dbReference type="EMBL" id="CYYV01000005">
    <property type="protein sequence ID" value="CUO05730.1"/>
    <property type="molecule type" value="Genomic_DNA"/>
</dbReference>
<gene>
    <name evidence="6 11" type="primary">hflX</name>
    <name evidence="11" type="ORF">ERS852406_01174</name>
    <name evidence="12" type="ORF">JTJ23_13535</name>
</gene>
<dbReference type="InterPro" id="IPR027417">
    <property type="entry name" value="P-loop_NTPase"/>
</dbReference>
<evidence type="ECO:0000313" key="11">
    <source>
        <dbReference type="EMBL" id="CUO05730.1"/>
    </source>
</evidence>
<dbReference type="Gene3D" id="3.40.50.300">
    <property type="entry name" value="P-loop containing nucleotide triphosphate hydrolases"/>
    <property type="match status" value="1"/>
</dbReference>
<dbReference type="Pfam" id="PF01926">
    <property type="entry name" value="MMR_HSR1"/>
    <property type="match status" value="1"/>
</dbReference>
<keyword evidence="3 6" id="KW-0547">Nucleotide-binding</keyword>
<feature type="binding site" evidence="8">
    <location>
        <position position="212"/>
    </location>
    <ligand>
        <name>Mg(2+)</name>
        <dbReference type="ChEBI" id="CHEBI:18420"/>
    </ligand>
</feature>
<dbReference type="HAMAP" id="MF_00900">
    <property type="entry name" value="GTPase_HflX"/>
    <property type="match status" value="1"/>
</dbReference>
<feature type="binding site" evidence="7">
    <location>
        <begin position="318"/>
        <end position="321"/>
    </location>
    <ligand>
        <name>GTP</name>
        <dbReference type="ChEBI" id="CHEBI:37565"/>
    </ligand>
</feature>
<dbReference type="Pfam" id="PF13167">
    <property type="entry name" value="GTP-bdg_N"/>
    <property type="match status" value="1"/>
</dbReference>
<dbReference type="NCBIfam" id="TIGR03156">
    <property type="entry name" value="GTP_HflX"/>
    <property type="match status" value="1"/>
</dbReference>
<dbReference type="GO" id="GO:0005525">
    <property type="term" value="F:GTP binding"/>
    <property type="evidence" value="ECO:0007669"/>
    <property type="project" value="UniProtKB-UniRule"/>
</dbReference>
<evidence type="ECO:0000256" key="8">
    <source>
        <dbReference type="PIRSR" id="PIRSR006809-2"/>
    </source>
</evidence>
<dbReference type="InterPro" id="IPR030394">
    <property type="entry name" value="G_HFLX_dom"/>
</dbReference>
<dbReference type="RefSeq" id="WP_055227015.1">
    <property type="nucleotide sequence ID" value="NZ_CABJFB010000001.1"/>
</dbReference>
<evidence type="ECO:0000256" key="2">
    <source>
        <dbReference type="ARBA" id="ARBA00022723"/>
    </source>
</evidence>
<evidence type="ECO:0000313" key="13">
    <source>
        <dbReference type="Proteomes" id="UP000095706"/>
    </source>
</evidence>
<dbReference type="InterPro" id="IPR042108">
    <property type="entry name" value="GTPase_HflX_N_sf"/>
</dbReference>
<dbReference type="PANTHER" id="PTHR10229">
    <property type="entry name" value="GTP-BINDING PROTEIN HFLX"/>
    <property type="match status" value="1"/>
</dbReference>
<evidence type="ECO:0000313" key="12">
    <source>
        <dbReference type="EMBL" id="MBN2954574.1"/>
    </source>
</evidence>
<comment type="subunit">
    <text evidence="6">Monomer. Associates with the 50S ribosomal subunit.</text>
</comment>
<dbReference type="Gene3D" id="3.40.50.11060">
    <property type="entry name" value="GTPase HflX, N-terminal domain"/>
    <property type="match status" value="1"/>
</dbReference>
<feature type="binding site" evidence="7">
    <location>
        <begin position="230"/>
        <end position="234"/>
    </location>
    <ligand>
        <name>GTP</name>
        <dbReference type="ChEBI" id="CHEBI:37565"/>
    </ligand>
</feature>
<dbReference type="PIRSF" id="PIRSF006809">
    <property type="entry name" value="GTP-binding_hflX_prd"/>
    <property type="match status" value="1"/>
</dbReference>
<dbReference type="GO" id="GO:0043022">
    <property type="term" value="F:ribosome binding"/>
    <property type="evidence" value="ECO:0007669"/>
    <property type="project" value="TreeGrafter"/>
</dbReference>
<comment type="subcellular location">
    <subcellularLocation>
        <location evidence="6">Cytoplasm</location>
    </subcellularLocation>
    <text evidence="6">May associate with membranes.</text>
</comment>
<reference evidence="11 13" key="1">
    <citation type="submission" date="2015-09" db="EMBL/GenBank/DDBJ databases">
        <authorList>
            <consortium name="Pathogen Informatics"/>
        </authorList>
    </citation>
    <scope>NUCLEOTIDE SEQUENCE [LARGE SCALE GENOMIC DNA]</scope>
    <source>
        <strain evidence="11 13">2789STDY5608849</strain>
    </source>
</reference>
<dbReference type="GO" id="GO:0046872">
    <property type="term" value="F:metal ion binding"/>
    <property type="evidence" value="ECO:0007669"/>
    <property type="project" value="UniProtKB-KW"/>
</dbReference>
<evidence type="ECO:0000256" key="4">
    <source>
        <dbReference type="ARBA" id="ARBA00022842"/>
    </source>
</evidence>
<dbReference type="FunFam" id="3.40.50.11060:FF:000001">
    <property type="entry name" value="GTPase HflX"/>
    <property type="match status" value="1"/>
</dbReference>
<evidence type="ECO:0000256" key="1">
    <source>
        <dbReference type="ARBA" id="ARBA00022490"/>
    </source>
</evidence>
<dbReference type="GO" id="GO:0005737">
    <property type="term" value="C:cytoplasm"/>
    <property type="evidence" value="ECO:0007669"/>
    <property type="project" value="UniProtKB-SubCell"/>
</dbReference>
<evidence type="ECO:0000256" key="5">
    <source>
        <dbReference type="ARBA" id="ARBA00023134"/>
    </source>
</evidence>
<keyword evidence="9" id="KW-0175">Coiled coil</keyword>
<accession>A0A174C1G4</accession>
<feature type="coiled-coil region" evidence="9">
    <location>
        <begin position="158"/>
        <end position="195"/>
    </location>
</feature>
<evidence type="ECO:0000256" key="6">
    <source>
        <dbReference type="HAMAP-Rule" id="MF_00900"/>
    </source>
</evidence>
<keyword evidence="1 6" id="KW-0963">Cytoplasm</keyword>
<keyword evidence="2 8" id="KW-0479">Metal-binding</keyword>
<evidence type="ECO:0000259" key="10">
    <source>
        <dbReference type="PROSITE" id="PS51705"/>
    </source>
</evidence>
<reference evidence="12" key="2">
    <citation type="submission" date="2021-02" db="EMBL/GenBank/DDBJ databases">
        <title>Metagenome-assembled genomes from human diarrheal sample B26.</title>
        <authorList>
            <person name="Ateba T.P."/>
            <person name="Alayande K.A."/>
            <person name="Mwanza M."/>
        </authorList>
    </citation>
    <scope>NUCLEOTIDE SEQUENCE</scope>
    <source>
        <strain evidence="12">06WH</strain>
    </source>
</reference>
<evidence type="ECO:0000256" key="9">
    <source>
        <dbReference type="SAM" id="Coils"/>
    </source>
</evidence>
<keyword evidence="5 6" id="KW-0342">GTP-binding</keyword>
<comment type="similarity">
    <text evidence="6">Belongs to the TRAFAC class OBG-HflX-like GTPase superfamily. HflX GTPase family.</text>
</comment>
<feature type="binding site" evidence="7">
    <location>
        <begin position="252"/>
        <end position="255"/>
    </location>
    <ligand>
        <name>GTP</name>
        <dbReference type="ChEBI" id="CHEBI:37565"/>
    </ligand>
</feature>
<dbReference type="InterPro" id="IPR032305">
    <property type="entry name" value="GTP-bd_M"/>
</dbReference>
<dbReference type="PROSITE" id="PS51705">
    <property type="entry name" value="G_HFLX"/>
    <property type="match status" value="1"/>
</dbReference>
<dbReference type="Gene3D" id="6.10.250.2860">
    <property type="match status" value="1"/>
</dbReference>
<dbReference type="PANTHER" id="PTHR10229:SF0">
    <property type="entry name" value="GTP-BINDING PROTEIN 6-RELATED"/>
    <property type="match status" value="1"/>
</dbReference>
<dbReference type="EMBL" id="JAFHBD010000067">
    <property type="protein sequence ID" value="MBN2954574.1"/>
    <property type="molecule type" value="Genomic_DNA"/>
</dbReference>
<dbReference type="InterPro" id="IPR016496">
    <property type="entry name" value="GTPase_HflX"/>
</dbReference>
<protein>
    <recommendedName>
        <fullName evidence="6">GTPase HflX</fullName>
    </recommendedName>
    <alternativeName>
        <fullName evidence="6">GTP-binding protein HflX</fullName>
    </alternativeName>
</protein>
<organism evidence="11 13">
    <name type="scientific">Fusicatenibacter saccharivorans</name>
    <dbReference type="NCBI Taxonomy" id="1150298"/>
    <lineage>
        <taxon>Bacteria</taxon>
        <taxon>Bacillati</taxon>
        <taxon>Bacillota</taxon>
        <taxon>Clostridia</taxon>
        <taxon>Lachnospirales</taxon>
        <taxon>Lachnospiraceae</taxon>
        <taxon>Fusicatenibacter</taxon>
    </lineage>
</organism>
<feature type="binding site" evidence="8">
    <location>
        <position position="232"/>
    </location>
    <ligand>
        <name>Mg(2+)</name>
        <dbReference type="ChEBI" id="CHEBI:18420"/>
    </ligand>
</feature>
<sequence>MFDLREEQERVILVGVQENGGANAEESLDELAELASTAGAKVEGRLVQVREAIHPGTYIGKGKLEELKILVRACDATGIICDDELSSIQLKGLEEALECKIMDRTLLILDIFAARAVSSEGKIQVELAQLKYRASRLSGLGTSLSRLGGGIGTRGPGEKKLETDRRLIRTRITQLKRELEEVRQHRELLREGRKRSKIPVAALVGYTSAGKSSLLNALTGSEILADAMLFSTLDTTTRSLTLPDGQEILLTDTVGFINKLPHHLIDAFRSTLEEARYADYILHVVDTSNPQMELQMQVVYDTLRELKVEDKKIVTLLNKQDKLLAPMVVKDFRADASLAVSAKTGQGLEDLKNLLSSWMMEGKIYIERLYPYDKAGTISLIRGYGILLEEEYLPEGIRVKAYVPKDIYPRV</sequence>
<keyword evidence="4 8" id="KW-0460">Magnesium</keyword>
<dbReference type="Pfam" id="PF16360">
    <property type="entry name" value="GTP-bdg_M"/>
    <property type="match status" value="1"/>
</dbReference>
<proteinExistence type="inferred from homology"/>
<feature type="binding site" evidence="7">
    <location>
        <begin position="205"/>
        <end position="212"/>
    </location>
    <ligand>
        <name>GTP</name>
        <dbReference type="ChEBI" id="CHEBI:37565"/>
    </ligand>
</feature>
<dbReference type="InterPro" id="IPR006073">
    <property type="entry name" value="GTP-bd"/>
</dbReference>
<feature type="binding site" evidence="7">
    <location>
        <begin position="341"/>
        <end position="343"/>
    </location>
    <ligand>
        <name>GTP</name>
        <dbReference type="ChEBI" id="CHEBI:37565"/>
    </ligand>
</feature>
<dbReference type="Proteomes" id="UP000737612">
    <property type="component" value="Unassembled WGS sequence"/>
</dbReference>
<dbReference type="Proteomes" id="UP000095706">
    <property type="component" value="Unassembled WGS sequence"/>
</dbReference>
<comment type="cofactor">
    <cofactor evidence="8">
        <name>Mg(2+)</name>
        <dbReference type="ChEBI" id="CHEBI:18420"/>
    </cofactor>
</comment>
<evidence type="ECO:0000256" key="3">
    <source>
        <dbReference type="ARBA" id="ARBA00022741"/>
    </source>
</evidence>
<dbReference type="CDD" id="cd01878">
    <property type="entry name" value="HflX"/>
    <property type="match status" value="1"/>
</dbReference>
<feature type="domain" description="Hflx-type G" evidence="10">
    <location>
        <begin position="199"/>
        <end position="363"/>
    </location>
</feature>
<dbReference type="SUPFAM" id="SSF52540">
    <property type="entry name" value="P-loop containing nucleoside triphosphate hydrolases"/>
    <property type="match status" value="1"/>
</dbReference>
<dbReference type="AlphaFoldDB" id="A0A174C1G4"/>